<evidence type="ECO:0000256" key="8">
    <source>
        <dbReference type="ARBA" id="ARBA00023136"/>
    </source>
</evidence>
<evidence type="ECO:0000256" key="4">
    <source>
        <dbReference type="ARBA" id="ARBA00022729"/>
    </source>
</evidence>
<dbReference type="InterPro" id="IPR029021">
    <property type="entry name" value="Prot-tyrosine_phosphatase-like"/>
</dbReference>
<comment type="subcellular location">
    <subcellularLocation>
        <location evidence="1">Membrane</location>
        <topology evidence="1">Single-pass type I membrane protein</topology>
    </subcellularLocation>
</comment>
<name>A0A6J8A5M0_MYTCO</name>
<dbReference type="GO" id="GO:0016020">
    <property type="term" value="C:membrane"/>
    <property type="evidence" value="ECO:0007669"/>
    <property type="project" value="UniProtKB-SubCell"/>
</dbReference>
<proteinExistence type="predicted"/>
<dbReference type="PROSITE" id="PS50056">
    <property type="entry name" value="TYR_PHOSPHATASE_2"/>
    <property type="match status" value="1"/>
</dbReference>
<sequence>MCWTGAWLRGKGFTIECQNGHEECTADLHRAAPLSEYELGKKIDGNGRSANGINDAIQALHPMWKVERLADPIHLGNGQFRAAMRANFSDNMFGCRTKEQKKIIQNLFSQDIKARSSLITSHLMEVYGRDSQKISEDLPKAFEATMRCYNATVNRSNNSPGTSTKMKCDRLGIEHSNRTIAFMDSTDRECAYQEDYQKGEDVQHQGTHGEACSSTVGDSSCLHSLKCTSDVCSCTTASTLYFDPADNTCKSKGTHGEACSSTVGDSSCLHSLKCTSDVCSCTTPSTQYFDPADNTCKSKGSHGEACSSTVGDSSCLHSLKCTSDVCSCTTPSTQYFDAANKTCKSKKPLGDKCSADIECLVANAECSIKCQCKINYYDTNNAASEGACEPLVNLRVTNIQLKTRSENYLVIKWTAPPAAAAAAAVEEYKFVVGGTSSEVSVGKELEANITDSDSRPAEQKTSSEPVNQATKPAAPGPIKADSDLMASDGQIIVKWGFIGTVALYTVTIRDLITMPVNTSNTFFEINSAKNGHRYTLKLTAHSNGLISDEYSEVFRTVITQPNPPTSLSCSEIVSTSIDLEWQPPALPNGDIQYYLIDTSGSSAPPQINTSTSVVTYQVEPLLAANHYCFSVKTVNDGSDNIKTSGSSLQLCCDTKAASSSEPTNVTTNVLSSRNISVSWNYPANPQGDIFGYRLRLKVDGTCQVEIIFFCTDCPNTHTIAYKECTVDKQRKRVTLDKNQINTTISYVVEQLLPYTKYDVWITAYNAVNDGMRHESEIQTISEVPQKPLNVVASVMSSSKITVTWNQPAPRPGVTTYHVKAYEVVNGVNDFVKISNVSGYSTQTVGFSQLEAYWNYTFTVVATTDKGDSEQSEMSPNYRTNQDAPGEVLNFKVDKPNEEHTKMKVVWSIPELRNRNGLIKEYTVEHNTTGTTLLSTVDATMDNLEILFNITPEQYYEVKVYAINTENEKGAAVEEVYYAWPGPPNVPQIPALVEETSSPPSTQTTIEVKFSLDWFLNKDNGKRTDGGIVICPKSSCDNYGETSQMKEPSHFATLTTWKQSRATGFTQAYRVTNRTWINDHVSSSGRRKRSNKVVELTIGEDTDCNKLADDVYCNGPLPADIRIIVIAFVCTSGGCTESKPYGPYKTQPEPEGLPIAIIAGVASAVVVFVIVIIIIVVIKKNRRKHKPMEEDKEIDDFNDLNPHHLETPSVERKNIRKKRPIAMKDFEAKVAELHKDSNLKFAHEYEELKTLTDPKTLKHVSTSLAETEENKLKNRYVNILPYDHTIVKLLPLEDDDEQASTFINANYIPGYKSQREYIASQGPIPSTIDDFWRMVWEQSVSIIVMLTLAKEDGRIKCEMYWPTEQSEAKQFGDIVVEMQSCSTINTYEFRIFKMTLGDKSRTLKHFHFLNWKDFSANVQNDVMVDFISNVRSHVTIPESRVPMIVHCSAGVGRTGTFIALDHMMQFIRDHDFDSTIDIFDFVVKMRECRMYMVQTEQQYIFIHDCIKDILEKKRQKELEDGDGLYGNVDNDQDHNIYSNEAFEPEPELYQNFAIGQPKTEL</sequence>
<dbReference type="PROSITE" id="PS00383">
    <property type="entry name" value="TYR_PHOSPHATASE_1"/>
    <property type="match status" value="1"/>
</dbReference>
<dbReference type="EMBL" id="CACVKT020000596">
    <property type="protein sequence ID" value="CAC5361431.1"/>
    <property type="molecule type" value="Genomic_DNA"/>
</dbReference>
<dbReference type="CDD" id="cd00063">
    <property type="entry name" value="FN3"/>
    <property type="match status" value="4"/>
</dbReference>
<dbReference type="SMART" id="SM00194">
    <property type="entry name" value="PTPc"/>
    <property type="match status" value="1"/>
</dbReference>
<dbReference type="SUPFAM" id="SSF49265">
    <property type="entry name" value="Fibronectin type III"/>
    <property type="match status" value="2"/>
</dbReference>
<dbReference type="Proteomes" id="UP000507470">
    <property type="component" value="Unassembled WGS sequence"/>
</dbReference>
<dbReference type="Gene3D" id="3.90.190.10">
    <property type="entry name" value="Protein tyrosine phosphatase superfamily"/>
    <property type="match status" value="1"/>
</dbReference>
<dbReference type="InterPro" id="IPR036116">
    <property type="entry name" value="FN3_sf"/>
</dbReference>
<organism evidence="16 17">
    <name type="scientific">Mytilus coruscus</name>
    <name type="common">Sea mussel</name>
    <dbReference type="NCBI Taxonomy" id="42192"/>
    <lineage>
        <taxon>Eukaryota</taxon>
        <taxon>Metazoa</taxon>
        <taxon>Spiralia</taxon>
        <taxon>Lophotrochozoa</taxon>
        <taxon>Mollusca</taxon>
        <taxon>Bivalvia</taxon>
        <taxon>Autobranchia</taxon>
        <taxon>Pteriomorphia</taxon>
        <taxon>Mytilida</taxon>
        <taxon>Mytiloidea</taxon>
        <taxon>Mytilidae</taxon>
        <taxon>Mytilinae</taxon>
        <taxon>Mytilus</taxon>
    </lineage>
</organism>
<dbReference type="InterPro" id="IPR003961">
    <property type="entry name" value="FN3_dom"/>
</dbReference>
<evidence type="ECO:0000256" key="5">
    <source>
        <dbReference type="ARBA" id="ARBA00022801"/>
    </source>
</evidence>
<dbReference type="Pfam" id="PF00041">
    <property type="entry name" value="fn3"/>
    <property type="match status" value="3"/>
</dbReference>
<dbReference type="InterPro" id="IPR050713">
    <property type="entry name" value="RTP_Phos/Ushers"/>
</dbReference>
<dbReference type="FunFam" id="3.90.190.10:FF:000009">
    <property type="entry name" value="Receptor-type tyrosine-protein phosphatase beta"/>
    <property type="match status" value="1"/>
</dbReference>
<feature type="domain" description="Tyrosine-protein phosphatase" evidence="13">
    <location>
        <begin position="1240"/>
        <end position="1508"/>
    </location>
</feature>
<feature type="transmembrane region" description="Helical" evidence="12">
    <location>
        <begin position="1152"/>
        <end position="1177"/>
    </location>
</feature>
<dbReference type="GO" id="GO:0004725">
    <property type="term" value="F:protein tyrosine phosphatase activity"/>
    <property type="evidence" value="ECO:0007669"/>
    <property type="project" value="UniProtKB-EC"/>
</dbReference>
<dbReference type="PROSITE" id="PS50055">
    <property type="entry name" value="TYR_PHOSPHATASE_PTP"/>
    <property type="match status" value="1"/>
</dbReference>
<dbReference type="InterPro" id="IPR000387">
    <property type="entry name" value="Tyr_Pase_dom"/>
</dbReference>
<dbReference type="SMART" id="SM00404">
    <property type="entry name" value="PTPc_motif"/>
    <property type="match status" value="1"/>
</dbReference>
<dbReference type="PRINTS" id="PR00700">
    <property type="entry name" value="PRTYPHPHTASE"/>
</dbReference>
<feature type="domain" description="Tyrosine specific protein phosphatases" evidence="14">
    <location>
        <begin position="1423"/>
        <end position="1499"/>
    </location>
</feature>
<feature type="domain" description="Fibronectin type-III" evidence="15">
    <location>
        <begin position="886"/>
        <end position="983"/>
    </location>
</feature>
<feature type="region of interest" description="Disordered" evidence="11">
    <location>
        <begin position="446"/>
        <end position="479"/>
    </location>
</feature>
<keyword evidence="17" id="KW-1185">Reference proteome</keyword>
<keyword evidence="4" id="KW-0732">Signal</keyword>
<dbReference type="InterPro" id="IPR000242">
    <property type="entry name" value="PTP_cat"/>
</dbReference>
<keyword evidence="6" id="KW-0904">Protein phosphatase</keyword>
<dbReference type="EC" id="3.1.3.48" evidence="2"/>
<evidence type="ECO:0000256" key="12">
    <source>
        <dbReference type="SAM" id="Phobius"/>
    </source>
</evidence>
<keyword evidence="5" id="KW-0378">Hydrolase</keyword>
<keyword evidence="9" id="KW-0325">Glycoprotein</keyword>
<feature type="domain" description="Fibronectin type-III" evidence="15">
    <location>
        <begin position="786"/>
        <end position="882"/>
    </location>
</feature>
<keyword evidence="3 12" id="KW-0812">Transmembrane</keyword>
<evidence type="ECO:0000259" key="15">
    <source>
        <dbReference type="PROSITE" id="PS50853"/>
    </source>
</evidence>
<evidence type="ECO:0000256" key="9">
    <source>
        <dbReference type="ARBA" id="ARBA00023180"/>
    </source>
</evidence>
<dbReference type="SMART" id="SM00060">
    <property type="entry name" value="FN3"/>
    <property type="match status" value="5"/>
</dbReference>
<dbReference type="InterPro" id="IPR013783">
    <property type="entry name" value="Ig-like_fold"/>
</dbReference>
<protein>
    <recommendedName>
        <fullName evidence="2">protein-tyrosine-phosphatase</fullName>
        <ecNumber evidence="2">3.1.3.48</ecNumber>
    </recommendedName>
</protein>
<evidence type="ECO:0000313" key="16">
    <source>
        <dbReference type="EMBL" id="CAC5361431.1"/>
    </source>
</evidence>
<feature type="compositionally biased region" description="Polar residues" evidence="11">
    <location>
        <begin position="459"/>
        <end position="470"/>
    </location>
</feature>
<evidence type="ECO:0000256" key="1">
    <source>
        <dbReference type="ARBA" id="ARBA00004479"/>
    </source>
</evidence>
<dbReference type="SUPFAM" id="SSF52799">
    <property type="entry name" value="(Phosphotyrosine protein) phosphatases II"/>
    <property type="match status" value="1"/>
</dbReference>
<dbReference type="InterPro" id="IPR003595">
    <property type="entry name" value="Tyr_Pase_cat"/>
</dbReference>
<feature type="domain" description="Fibronectin type-III" evidence="15">
    <location>
        <begin position="563"/>
        <end position="657"/>
    </location>
</feature>
<evidence type="ECO:0000259" key="14">
    <source>
        <dbReference type="PROSITE" id="PS50056"/>
    </source>
</evidence>
<evidence type="ECO:0000259" key="13">
    <source>
        <dbReference type="PROSITE" id="PS50055"/>
    </source>
</evidence>
<evidence type="ECO:0000313" key="17">
    <source>
        <dbReference type="Proteomes" id="UP000507470"/>
    </source>
</evidence>
<keyword evidence="8 12" id="KW-0472">Membrane</keyword>
<dbReference type="InterPro" id="IPR016130">
    <property type="entry name" value="Tyr_Pase_AS"/>
</dbReference>
<evidence type="ECO:0000256" key="6">
    <source>
        <dbReference type="ARBA" id="ARBA00022912"/>
    </source>
</evidence>
<dbReference type="OrthoDB" id="6272991at2759"/>
<comment type="catalytic activity">
    <reaction evidence="10">
        <text>O-phospho-L-tyrosyl-[protein] + H2O = L-tyrosyl-[protein] + phosphate</text>
        <dbReference type="Rhea" id="RHEA:10684"/>
        <dbReference type="Rhea" id="RHEA-COMP:10136"/>
        <dbReference type="Rhea" id="RHEA-COMP:20101"/>
        <dbReference type="ChEBI" id="CHEBI:15377"/>
        <dbReference type="ChEBI" id="CHEBI:43474"/>
        <dbReference type="ChEBI" id="CHEBI:46858"/>
        <dbReference type="ChEBI" id="CHEBI:61978"/>
        <dbReference type="EC" id="3.1.3.48"/>
    </reaction>
</comment>
<evidence type="ECO:0000256" key="3">
    <source>
        <dbReference type="ARBA" id="ARBA00022692"/>
    </source>
</evidence>
<evidence type="ECO:0000256" key="11">
    <source>
        <dbReference type="SAM" id="MobiDB-lite"/>
    </source>
</evidence>
<feature type="compositionally biased region" description="Basic and acidic residues" evidence="11">
    <location>
        <begin position="446"/>
        <end position="458"/>
    </location>
</feature>
<dbReference type="PANTHER" id="PTHR46957:SF3">
    <property type="entry name" value="CYTOKINE RECEPTOR"/>
    <property type="match status" value="1"/>
</dbReference>
<evidence type="ECO:0000256" key="7">
    <source>
        <dbReference type="ARBA" id="ARBA00022989"/>
    </source>
</evidence>
<dbReference type="Pfam" id="PF00102">
    <property type="entry name" value="Y_phosphatase"/>
    <property type="match status" value="1"/>
</dbReference>
<dbReference type="PANTHER" id="PTHR46957">
    <property type="entry name" value="CYTOKINE RECEPTOR"/>
    <property type="match status" value="1"/>
</dbReference>
<evidence type="ECO:0000256" key="2">
    <source>
        <dbReference type="ARBA" id="ARBA00013064"/>
    </source>
</evidence>
<dbReference type="PROSITE" id="PS50853">
    <property type="entry name" value="FN3"/>
    <property type="match status" value="4"/>
</dbReference>
<gene>
    <name evidence="16" type="ORF">MCOR_3579</name>
</gene>
<feature type="domain" description="Fibronectin type-III" evidence="15">
    <location>
        <begin position="661"/>
        <end position="785"/>
    </location>
</feature>
<keyword evidence="7 12" id="KW-1133">Transmembrane helix</keyword>
<dbReference type="Gene3D" id="2.60.40.10">
    <property type="entry name" value="Immunoglobulins"/>
    <property type="match status" value="4"/>
</dbReference>
<reference evidence="16 17" key="1">
    <citation type="submission" date="2020-06" db="EMBL/GenBank/DDBJ databases">
        <authorList>
            <person name="Li R."/>
            <person name="Bekaert M."/>
        </authorList>
    </citation>
    <scope>NUCLEOTIDE SEQUENCE [LARGE SCALE GENOMIC DNA]</scope>
    <source>
        <strain evidence="17">wild</strain>
    </source>
</reference>
<accession>A0A6J8A5M0</accession>
<evidence type="ECO:0000256" key="10">
    <source>
        <dbReference type="ARBA" id="ARBA00051722"/>
    </source>
</evidence>